<dbReference type="OrthoDB" id="2221589at2"/>
<evidence type="ECO:0000313" key="4">
    <source>
        <dbReference type="Proteomes" id="UP000072794"/>
    </source>
</evidence>
<sequence>MADNQKSNKDTVIRARVDSKTVEQLEYIEKKTNRKKSEVIRDGIQKIYDEIKK</sequence>
<evidence type="ECO:0000313" key="1">
    <source>
        <dbReference type="EMBL" id="CYU88358.1"/>
    </source>
</evidence>
<dbReference type="AlphaFoldDB" id="A0A0Z8FXN2"/>
<organism evidence="1 4">
    <name type="scientific">Streptococcus suis</name>
    <dbReference type="NCBI Taxonomy" id="1307"/>
    <lineage>
        <taxon>Bacteria</taxon>
        <taxon>Bacillati</taxon>
        <taxon>Bacillota</taxon>
        <taxon>Bacilli</taxon>
        <taxon>Lactobacillales</taxon>
        <taxon>Streptococcaceae</taxon>
        <taxon>Streptococcus</taxon>
    </lineage>
</organism>
<dbReference type="RefSeq" id="WP_099779929.1">
    <property type="nucleotide sequence ID" value="NZ_CEDY01000034.1"/>
</dbReference>
<proteinExistence type="predicted"/>
<dbReference type="EMBL" id="FIHA01000020">
    <property type="protein sequence ID" value="CYU88358.1"/>
    <property type="molecule type" value="Genomic_DNA"/>
</dbReference>
<reference evidence="4 5" key="1">
    <citation type="submission" date="2016-02" db="EMBL/GenBank/DDBJ databases">
        <authorList>
            <consortium name="Pathogen Informatics"/>
        </authorList>
    </citation>
    <scope>NUCLEOTIDE SEQUENCE [LARGE SCALE GENOMIC DNA]</scope>
    <source>
        <strain evidence="1 4">LSS52</strain>
        <strain evidence="2 5">LSS54</strain>
    </source>
</reference>
<name>A0A0Z8FXN2_STRSU</name>
<dbReference type="EMBL" id="FIHD01000021">
    <property type="protein sequence ID" value="CYU97637.1"/>
    <property type="molecule type" value="Genomic_DNA"/>
</dbReference>
<evidence type="ECO:0000313" key="2">
    <source>
        <dbReference type="EMBL" id="CYU97637.1"/>
    </source>
</evidence>
<reference evidence="3 6" key="2">
    <citation type="submission" date="2019-04" db="EMBL/GenBank/DDBJ databases">
        <title>Genome analysis of Streptococcus suis strain WUSS327.</title>
        <authorList>
            <person name="Chen H."/>
            <person name="Gao X."/>
            <person name="Wu Z."/>
        </authorList>
    </citation>
    <scope>NUCLEOTIDE SEQUENCE [LARGE SCALE GENOMIC DNA]</scope>
    <source>
        <strain evidence="3 6">WUSS327</strain>
    </source>
</reference>
<protein>
    <submittedName>
        <fullName evidence="3">CopG family transcriptional regulator</fullName>
    </submittedName>
</protein>
<evidence type="ECO:0000313" key="3">
    <source>
        <dbReference type="EMBL" id="TII00523.1"/>
    </source>
</evidence>
<dbReference type="Proteomes" id="UP000073494">
    <property type="component" value="Unassembled WGS sequence"/>
</dbReference>
<dbReference type="Proteomes" id="UP000309259">
    <property type="component" value="Unassembled WGS sequence"/>
</dbReference>
<evidence type="ECO:0000313" key="6">
    <source>
        <dbReference type="Proteomes" id="UP000309259"/>
    </source>
</evidence>
<accession>A0A0Z8FXN2</accession>
<dbReference type="EMBL" id="SSXL01000036">
    <property type="protein sequence ID" value="TII00523.1"/>
    <property type="molecule type" value="Genomic_DNA"/>
</dbReference>
<gene>
    <name evidence="1" type="ORF">ERS132414_01178</name>
    <name evidence="2" type="ORF">ERS132416_01303</name>
    <name evidence="3" type="ORF">FAJ35_09240</name>
</gene>
<dbReference type="Proteomes" id="UP000072794">
    <property type="component" value="Unassembled WGS sequence"/>
</dbReference>
<evidence type="ECO:0000313" key="5">
    <source>
        <dbReference type="Proteomes" id="UP000073494"/>
    </source>
</evidence>